<dbReference type="PANTHER" id="PTHR12683">
    <property type="entry name" value="CDK-ACTIVATING KINASE ASSEMBLY FACTOR MAT1"/>
    <property type="match status" value="1"/>
</dbReference>
<dbReference type="InterPro" id="IPR004575">
    <property type="entry name" value="MAT1/Tfb3"/>
</dbReference>
<evidence type="ECO:0000259" key="11">
    <source>
        <dbReference type="PROSITE" id="PS50089"/>
    </source>
</evidence>
<dbReference type="InterPro" id="IPR017907">
    <property type="entry name" value="Znf_RING_CS"/>
</dbReference>
<evidence type="ECO:0000313" key="13">
    <source>
        <dbReference type="Proteomes" id="UP000807716"/>
    </source>
</evidence>
<dbReference type="FunFam" id="3.30.40.10:FF:000037">
    <property type="entry name" value="Cdk-activating kinase assembly factor MAT1, centre"/>
    <property type="match status" value="1"/>
</dbReference>
<dbReference type="GO" id="GO:0006357">
    <property type="term" value="P:regulation of transcription by RNA polymerase II"/>
    <property type="evidence" value="ECO:0007669"/>
    <property type="project" value="TreeGrafter"/>
</dbReference>
<organism evidence="12 13">
    <name type="scientific">Actinomortierella ambigua</name>
    <dbReference type="NCBI Taxonomy" id="1343610"/>
    <lineage>
        <taxon>Eukaryota</taxon>
        <taxon>Fungi</taxon>
        <taxon>Fungi incertae sedis</taxon>
        <taxon>Mucoromycota</taxon>
        <taxon>Mortierellomycotina</taxon>
        <taxon>Mortierellomycetes</taxon>
        <taxon>Mortierellales</taxon>
        <taxon>Mortierellaceae</taxon>
        <taxon>Actinomortierella</taxon>
    </lineage>
</organism>
<keyword evidence="13" id="KW-1185">Reference proteome</keyword>
<evidence type="ECO:0000256" key="3">
    <source>
        <dbReference type="ARBA" id="ARBA00022723"/>
    </source>
</evidence>
<dbReference type="PANTHER" id="PTHR12683:SF13">
    <property type="entry name" value="CDK-ACTIVATING KINASE ASSEMBLY FACTOR MAT1"/>
    <property type="match status" value="1"/>
</dbReference>
<comment type="caution">
    <text evidence="12">The sequence shown here is derived from an EMBL/GenBank/DDBJ whole genome shotgun (WGS) entry which is preliminary data.</text>
</comment>
<dbReference type="EMBL" id="JAAAJB010000021">
    <property type="protein sequence ID" value="KAG0269623.1"/>
    <property type="molecule type" value="Genomic_DNA"/>
</dbReference>
<dbReference type="InterPro" id="IPR015877">
    <property type="entry name" value="MAT1_centre"/>
</dbReference>
<dbReference type="GO" id="GO:0005675">
    <property type="term" value="C:transcription factor TFIIH holo complex"/>
    <property type="evidence" value="ECO:0007669"/>
    <property type="project" value="InterPro"/>
</dbReference>
<keyword evidence="3" id="KW-0479">Metal-binding</keyword>
<evidence type="ECO:0000256" key="5">
    <source>
        <dbReference type="ARBA" id="ARBA00022833"/>
    </source>
</evidence>
<dbReference type="AlphaFoldDB" id="A0A9P6QLG3"/>
<dbReference type="Gene3D" id="3.30.40.10">
    <property type="entry name" value="Zinc/RING finger domain, C3HC4 (zinc finger)"/>
    <property type="match status" value="1"/>
</dbReference>
<evidence type="ECO:0000256" key="2">
    <source>
        <dbReference type="ARBA" id="ARBA00022257"/>
    </source>
</evidence>
<evidence type="ECO:0000256" key="9">
    <source>
        <dbReference type="PROSITE-ProRule" id="PRU00175"/>
    </source>
</evidence>
<dbReference type="GO" id="GO:0061575">
    <property type="term" value="F:cyclin-dependent protein serine/threonine kinase activator activity"/>
    <property type="evidence" value="ECO:0007669"/>
    <property type="project" value="InterPro"/>
</dbReference>
<gene>
    <name evidence="12" type="primary">TFB3</name>
    <name evidence="12" type="ORF">DFQ27_002844</name>
</gene>
<evidence type="ECO:0000256" key="8">
    <source>
        <dbReference type="ARBA" id="ARBA00033277"/>
    </source>
</evidence>
<dbReference type="NCBIfam" id="TIGR00570">
    <property type="entry name" value="cdk7"/>
    <property type="match status" value="1"/>
</dbReference>
<evidence type="ECO:0000256" key="10">
    <source>
        <dbReference type="SAM" id="MobiDB-lite"/>
    </source>
</evidence>
<dbReference type="InterPro" id="IPR013083">
    <property type="entry name" value="Znf_RING/FYVE/PHD"/>
</dbReference>
<protein>
    <recommendedName>
        <fullName evidence="2">RNA polymerase II transcription factor B subunit 3</fullName>
    </recommendedName>
    <alternativeName>
        <fullName evidence="8">RNA polymerase II transcription factor B 38 kDa subunit</fullName>
    </alternativeName>
    <alternativeName>
        <fullName evidence="7">RNA polymerase II transcription factor B p38 subunit</fullName>
    </alternativeName>
</protein>
<name>A0A9P6QLG3_9FUNG</name>
<keyword evidence="5" id="KW-0862">Zinc</keyword>
<comment type="subcellular location">
    <subcellularLocation>
        <location evidence="1">Nucleus</location>
    </subcellularLocation>
</comment>
<keyword evidence="6" id="KW-0539">Nucleus</keyword>
<dbReference type="SMART" id="SM00184">
    <property type="entry name" value="RING"/>
    <property type="match status" value="1"/>
</dbReference>
<dbReference type="SUPFAM" id="SSF57850">
    <property type="entry name" value="RING/U-box"/>
    <property type="match status" value="1"/>
</dbReference>
<feature type="domain" description="RING-type" evidence="11">
    <location>
        <begin position="15"/>
        <end position="59"/>
    </location>
</feature>
<dbReference type="InterPro" id="IPR001841">
    <property type="entry name" value="Znf_RING"/>
</dbReference>
<reference evidence="12" key="1">
    <citation type="journal article" date="2020" name="Fungal Divers.">
        <title>Resolving the Mortierellaceae phylogeny through synthesis of multi-gene phylogenetics and phylogenomics.</title>
        <authorList>
            <person name="Vandepol N."/>
            <person name="Liber J."/>
            <person name="Desiro A."/>
            <person name="Na H."/>
            <person name="Kennedy M."/>
            <person name="Barry K."/>
            <person name="Grigoriev I.V."/>
            <person name="Miller A.N."/>
            <person name="O'Donnell K."/>
            <person name="Stajich J.E."/>
            <person name="Bonito G."/>
        </authorList>
    </citation>
    <scope>NUCLEOTIDE SEQUENCE</scope>
    <source>
        <strain evidence="12">BC1065</strain>
    </source>
</reference>
<dbReference type="GO" id="GO:0006289">
    <property type="term" value="P:nucleotide-excision repair"/>
    <property type="evidence" value="ECO:0007669"/>
    <property type="project" value="InterPro"/>
</dbReference>
<dbReference type="PROSITE" id="PS50089">
    <property type="entry name" value="ZF_RING_2"/>
    <property type="match status" value="1"/>
</dbReference>
<proteinExistence type="predicted"/>
<dbReference type="GO" id="GO:0008270">
    <property type="term" value="F:zinc ion binding"/>
    <property type="evidence" value="ECO:0007669"/>
    <property type="project" value="UniProtKB-KW"/>
</dbReference>
<dbReference type="Pfam" id="PF17121">
    <property type="entry name" value="zf-C3HC4_5"/>
    <property type="match status" value="1"/>
</dbReference>
<evidence type="ECO:0000256" key="7">
    <source>
        <dbReference type="ARBA" id="ARBA00029873"/>
    </source>
</evidence>
<accession>A0A9P6QLG3</accession>
<evidence type="ECO:0000256" key="6">
    <source>
        <dbReference type="ARBA" id="ARBA00023242"/>
    </source>
</evidence>
<dbReference type="Pfam" id="PF06391">
    <property type="entry name" value="MAT1"/>
    <property type="match status" value="1"/>
</dbReference>
<dbReference type="PROSITE" id="PS00518">
    <property type="entry name" value="ZF_RING_1"/>
    <property type="match status" value="1"/>
</dbReference>
<feature type="region of interest" description="Disordered" evidence="10">
    <location>
        <begin position="166"/>
        <end position="185"/>
    </location>
</feature>
<dbReference type="OrthoDB" id="5963at2759"/>
<evidence type="ECO:0000256" key="1">
    <source>
        <dbReference type="ARBA" id="ARBA00004123"/>
    </source>
</evidence>
<keyword evidence="4 9" id="KW-0863">Zinc-finger</keyword>
<evidence type="ECO:0000256" key="4">
    <source>
        <dbReference type="ARBA" id="ARBA00022771"/>
    </source>
</evidence>
<sequence length="396" mass="43776">MVASRGAGISDDDICPVCQTDRYLNPHMKLLVGPCFHKMCDNCIERLFAHGPAPCPTCRQTLRKAAFSEQTFEDLGVEKEVRIRRQMAQKFNKRLEDFKTLKAFNDYLEEVEDMTFKLVNEIDVEATKLAIEKFSQENRDLIRMNADRLLEESRWASYMQEQQRKERAARREADRNELKAEEAAKAEERKNFIQELATSDKSAKTIVAQRQHQVTLKKTSMRRMDANTHAAGGAGTGTGAGAAGAKGSPSLGAGGNNGSTALSSSSAAAAAAAAAAANGTAALSMSEAYWKAQEEALRSHMQPEEEDDMDIDFDPIQSQYLDVDLGAGYVQSVNHNMPHGGGLQYPLLTSSTGIRDLYTEPWTMERVYVRAGGYRPIFGYTRAIEDAHTALFENAL</sequence>
<dbReference type="Proteomes" id="UP000807716">
    <property type="component" value="Unassembled WGS sequence"/>
</dbReference>
<evidence type="ECO:0000313" key="12">
    <source>
        <dbReference type="EMBL" id="KAG0269623.1"/>
    </source>
</evidence>